<organism evidence="2 3">
    <name type="scientific">Rubroshorea leprosula</name>
    <dbReference type="NCBI Taxonomy" id="152421"/>
    <lineage>
        <taxon>Eukaryota</taxon>
        <taxon>Viridiplantae</taxon>
        <taxon>Streptophyta</taxon>
        <taxon>Embryophyta</taxon>
        <taxon>Tracheophyta</taxon>
        <taxon>Spermatophyta</taxon>
        <taxon>Magnoliopsida</taxon>
        <taxon>eudicotyledons</taxon>
        <taxon>Gunneridae</taxon>
        <taxon>Pentapetalae</taxon>
        <taxon>rosids</taxon>
        <taxon>malvids</taxon>
        <taxon>Malvales</taxon>
        <taxon>Dipterocarpaceae</taxon>
        <taxon>Rubroshorea</taxon>
    </lineage>
</organism>
<dbReference type="InterPro" id="IPR036259">
    <property type="entry name" value="MFS_trans_sf"/>
</dbReference>
<proteinExistence type="predicted"/>
<feature type="transmembrane region" description="Helical" evidence="1">
    <location>
        <begin position="82"/>
        <end position="102"/>
    </location>
</feature>
<evidence type="ECO:0000313" key="2">
    <source>
        <dbReference type="EMBL" id="GKU93507.1"/>
    </source>
</evidence>
<dbReference type="SUPFAM" id="SSF103473">
    <property type="entry name" value="MFS general substrate transporter"/>
    <property type="match status" value="1"/>
</dbReference>
<feature type="transmembrane region" description="Helical" evidence="1">
    <location>
        <begin position="58"/>
        <end position="76"/>
    </location>
</feature>
<sequence>MYLKNSEGNKKKGGFRACTFVFVLGAFENMGFVANLASMVLYFNLVMKLDYPTSSNTLTNYLGSACLLTLLGGFISDTFLNRLYTCWIFGSIVVVALSLLTIQARFKDLQPDPLCESGCVQGGVATMFHGSLCLLALGAGEVKGALPALGGRPV</sequence>
<dbReference type="EMBL" id="BPVZ01000007">
    <property type="protein sequence ID" value="GKU93507.1"/>
    <property type="molecule type" value="Genomic_DNA"/>
</dbReference>
<comment type="caution">
    <text evidence="2">The sequence shown here is derived from an EMBL/GenBank/DDBJ whole genome shotgun (WGS) entry which is preliminary data.</text>
</comment>
<feature type="transmembrane region" description="Helical" evidence="1">
    <location>
        <begin position="20"/>
        <end position="46"/>
    </location>
</feature>
<dbReference type="Gene3D" id="1.20.1250.20">
    <property type="entry name" value="MFS general substrate transporter like domains"/>
    <property type="match status" value="1"/>
</dbReference>
<dbReference type="PANTHER" id="PTHR11654">
    <property type="entry name" value="OLIGOPEPTIDE TRANSPORTER-RELATED"/>
    <property type="match status" value="1"/>
</dbReference>
<evidence type="ECO:0000256" key="1">
    <source>
        <dbReference type="SAM" id="Phobius"/>
    </source>
</evidence>
<keyword evidence="1" id="KW-0812">Transmembrane</keyword>
<protein>
    <submittedName>
        <fullName evidence="2">Uncharacterized protein</fullName>
    </submittedName>
</protein>
<accession>A0AAV5I3K9</accession>
<reference evidence="2 3" key="1">
    <citation type="journal article" date="2021" name="Commun. Biol.">
        <title>The genome of Shorea leprosula (Dipterocarpaceae) highlights the ecological relevance of drought in aseasonal tropical rainforests.</title>
        <authorList>
            <person name="Ng K.K.S."/>
            <person name="Kobayashi M.J."/>
            <person name="Fawcett J.A."/>
            <person name="Hatakeyama M."/>
            <person name="Paape T."/>
            <person name="Ng C.H."/>
            <person name="Ang C.C."/>
            <person name="Tnah L.H."/>
            <person name="Lee C.T."/>
            <person name="Nishiyama T."/>
            <person name="Sese J."/>
            <person name="O'Brien M.J."/>
            <person name="Copetti D."/>
            <person name="Mohd Noor M.I."/>
            <person name="Ong R.C."/>
            <person name="Putra M."/>
            <person name="Sireger I.Z."/>
            <person name="Indrioko S."/>
            <person name="Kosugi Y."/>
            <person name="Izuno A."/>
            <person name="Isagi Y."/>
            <person name="Lee S.L."/>
            <person name="Shimizu K.K."/>
        </authorList>
    </citation>
    <scope>NUCLEOTIDE SEQUENCE [LARGE SCALE GENOMIC DNA]</scope>
    <source>
        <strain evidence="2">214</strain>
    </source>
</reference>
<name>A0AAV5I3K9_9ROSI</name>
<dbReference type="AlphaFoldDB" id="A0AAV5I3K9"/>
<keyword evidence="3" id="KW-1185">Reference proteome</keyword>
<dbReference type="Proteomes" id="UP001054252">
    <property type="component" value="Unassembled WGS sequence"/>
</dbReference>
<evidence type="ECO:0000313" key="3">
    <source>
        <dbReference type="Proteomes" id="UP001054252"/>
    </source>
</evidence>
<keyword evidence="1" id="KW-0472">Membrane</keyword>
<gene>
    <name evidence="2" type="ORF">SLEP1_g7099</name>
</gene>
<keyword evidence="1" id="KW-1133">Transmembrane helix</keyword>